<dbReference type="Pfam" id="PF00021">
    <property type="entry name" value="UPAR_LY6"/>
    <property type="match status" value="1"/>
</dbReference>
<evidence type="ECO:0000256" key="6">
    <source>
        <dbReference type="ARBA" id="ARBA00023157"/>
    </source>
</evidence>
<proteinExistence type="inferred from homology"/>
<dbReference type="PANTHER" id="PTHR47613">
    <property type="entry name" value="SPERM ACROSOME MEMBRANE-ASSOCIATED PROTEIN 4"/>
    <property type="match status" value="1"/>
</dbReference>
<organism evidence="12 13">
    <name type="scientific">Culter alburnus</name>
    <name type="common">Topmouth culter</name>
    <dbReference type="NCBI Taxonomy" id="194366"/>
    <lineage>
        <taxon>Eukaryota</taxon>
        <taxon>Metazoa</taxon>
        <taxon>Chordata</taxon>
        <taxon>Craniata</taxon>
        <taxon>Vertebrata</taxon>
        <taxon>Euteleostomi</taxon>
        <taxon>Actinopterygii</taxon>
        <taxon>Neopterygii</taxon>
        <taxon>Teleostei</taxon>
        <taxon>Ostariophysi</taxon>
        <taxon>Cypriniformes</taxon>
        <taxon>Xenocyprididae</taxon>
        <taxon>Xenocypridinae</taxon>
        <taxon>Culter</taxon>
    </lineage>
</organism>
<evidence type="ECO:0000256" key="7">
    <source>
        <dbReference type="ARBA" id="ARBA00023180"/>
    </source>
</evidence>
<keyword evidence="6" id="KW-1015">Disulfide bond</keyword>
<keyword evidence="4 10" id="KW-0732">Signal</keyword>
<dbReference type="SMART" id="SM00134">
    <property type="entry name" value="LU"/>
    <property type="match status" value="1"/>
</dbReference>
<keyword evidence="13" id="KW-1185">Reference proteome</keyword>
<dbReference type="Proteomes" id="UP001479290">
    <property type="component" value="Unassembled WGS sequence"/>
</dbReference>
<dbReference type="PANTHER" id="PTHR47613:SF1">
    <property type="entry name" value="SPERM ACROSOME MEMBRANE-ASSOCIATED PROTEIN 4"/>
    <property type="match status" value="1"/>
</dbReference>
<dbReference type="GO" id="GO:0098552">
    <property type="term" value="C:side of membrane"/>
    <property type="evidence" value="ECO:0007669"/>
    <property type="project" value="UniProtKB-KW"/>
</dbReference>
<comment type="similarity">
    <text evidence="9">Belongs to the SPACA4/bouncer family.</text>
</comment>
<evidence type="ECO:0000256" key="10">
    <source>
        <dbReference type="SAM" id="SignalP"/>
    </source>
</evidence>
<accession>A0AAW1Z9Y9</accession>
<keyword evidence="2" id="KW-1003">Cell membrane</keyword>
<evidence type="ECO:0000256" key="2">
    <source>
        <dbReference type="ARBA" id="ARBA00022475"/>
    </source>
</evidence>
<evidence type="ECO:0000256" key="8">
    <source>
        <dbReference type="ARBA" id="ARBA00023288"/>
    </source>
</evidence>
<keyword evidence="7" id="KW-0325">Glycoprotein</keyword>
<dbReference type="InterPro" id="IPR046354">
    <property type="entry name" value="SPACA4/Bouncer"/>
</dbReference>
<sequence length="131" mass="14167">MQSKAVLQWISGLVFLVLCLQPGVVCQNLMCYFCPLTSFNNTCKHTLSECPPQQLCFTSDGRFGRASLLFSKGCMTRSDCVRPKSSVVRGNNVTFTYSCCGRSYCNSSGAARPALLAVTAIAVSVFAAGLW</sequence>
<gene>
    <name evidence="12" type="ORF">ABG768_010412</name>
</gene>
<evidence type="ECO:0000256" key="3">
    <source>
        <dbReference type="ARBA" id="ARBA00022622"/>
    </source>
</evidence>
<comment type="subcellular location">
    <subcellularLocation>
        <location evidence="1">Cell membrane</location>
        <topology evidence="1">Lipid-anchor</topology>
        <topology evidence="1">GPI-anchor</topology>
    </subcellularLocation>
</comment>
<dbReference type="InterPro" id="IPR016054">
    <property type="entry name" value="LY6_UPA_recep-like"/>
</dbReference>
<dbReference type="Gene3D" id="2.10.60.10">
    <property type="entry name" value="CD59"/>
    <property type="match status" value="1"/>
</dbReference>
<dbReference type="InterPro" id="IPR045860">
    <property type="entry name" value="Snake_toxin-like_sf"/>
</dbReference>
<dbReference type="GO" id="GO:0035036">
    <property type="term" value="P:sperm-egg recognition"/>
    <property type="evidence" value="ECO:0007669"/>
    <property type="project" value="TreeGrafter"/>
</dbReference>
<name>A0AAW1Z9Y9_CULAL</name>
<keyword evidence="3" id="KW-0336">GPI-anchor</keyword>
<reference evidence="12 13" key="1">
    <citation type="submission" date="2024-05" db="EMBL/GenBank/DDBJ databases">
        <title>A high-quality chromosomal-level genome assembly of Topmouth culter (Culter alburnus).</title>
        <authorList>
            <person name="Zhao H."/>
        </authorList>
    </citation>
    <scope>NUCLEOTIDE SEQUENCE [LARGE SCALE GENOMIC DNA]</scope>
    <source>
        <strain evidence="12">CATC2023</strain>
        <tissue evidence="12">Muscle</tissue>
    </source>
</reference>
<feature type="signal peptide" evidence="10">
    <location>
        <begin position="1"/>
        <end position="26"/>
    </location>
</feature>
<evidence type="ECO:0000256" key="9">
    <source>
        <dbReference type="ARBA" id="ARBA00029446"/>
    </source>
</evidence>
<evidence type="ECO:0000256" key="5">
    <source>
        <dbReference type="ARBA" id="ARBA00023136"/>
    </source>
</evidence>
<dbReference type="SUPFAM" id="SSF57302">
    <property type="entry name" value="Snake toxin-like"/>
    <property type="match status" value="1"/>
</dbReference>
<comment type="caution">
    <text evidence="12">The sequence shown here is derived from an EMBL/GenBank/DDBJ whole genome shotgun (WGS) entry which is preliminary data.</text>
</comment>
<evidence type="ECO:0000256" key="4">
    <source>
        <dbReference type="ARBA" id="ARBA00022729"/>
    </source>
</evidence>
<dbReference type="AlphaFoldDB" id="A0AAW1Z9Y9"/>
<protein>
    <recommendedName>
        <fullName evidence="11">UPAR/Ly6 domain-containing protein</fullName>
    </recommendedName>
</protein>
<evidence type="ECO:0000259" key="11">
    <source>
        <dbReference type="SMART" id="SM00134"/>
    </source>
</evidence>
<keyword evidence="5" id="KW-0472">Membrane</keyword>
<evidence type="ECO:0000313" key="12">
    <source>
        <dbReference type="EMBL" id="KAK9958277.1"/>
    </source>
</evidence>
<evidence type="ECO:0000313" key="13">
    <source>
        <dbReference type="Proteomes" id="UP001479290"/>
    </source>
</evidence>
<keyword evidence="8" id="KW-0449">Lipoprotein</keyword>
<dbReference type="EMBL" id="JAWDJR010000018">
    <property type="protein sequence ID" value="KAK9958277.1"/>
    <property type="molecule type" value="Genomic_DNA"/>
</dbReference>
<evidence type="ECO:0000256" key="1">
    <source>
        <dbReference type="ARBA" id="ARBA00004609"/>
    </source>
</evidence>
<feature type="chain" id="PRO_5043430330" description="UPAR/Ly6 domain-containing protein" evidence="10">
    <location>
        <begin position="27"/>
        <end position="131"/>
    </location>
</feature>
<feature type="domain" description="UPAR/Ly6" evidence="11">
    <location>
        <begin position="29"/>
        <end position="116"/>
    </location>
</feature>
<dbReference type="GO" id="GO:0005886">
    <property type="term" value="C:plasma membrane"/>
    <property type="evidence" value="ECO:0007669"/>
    <property type="project" value="UniProtKB-SubCell"/>
</dbReference>